<dbReference type="EMBL" id="VFOV01000001">
    <property type="protein sequence ID" value="TQL67592.1"/>
    <property type="molecule type" value="Genomic_DNA"/>
</dbReference>
<keyword evidence="2" id="KW-0675">Receptor</keyword>
<dbReference type="Gene3D" id="3.40.190.170">
    <property type="entry name" value="Bacterial extracellular solute-binding protein, family 7"/>
    <property type="match status" value="1"/>
</dbReference>
<keyword evidence="1" id="KW-0732">Signal</keyword>
<evidence type="ECO:0000256" key="1">
    <source>
        <dbReference type="ARBA" id="ARBA00022729"/>
    </source>
</evidence>
<dbReference type="AlphaFoldDB" id="A0A543A4R8"/>
<dbReference type="InterPro" id="IPR018389">
    <property type="entry name" value="DctP_fam"/>
</dbReference>
<dbReference type="CDD" id="cd13671">
    <property type="entry name" value="PBP2_TRAP_SBP_like_3"/>
    <property type="match status" value="1"/>
</dbReference>
<dbReference type="OrthoDB" id="9815946at2"/>
<dbReference type="InterPro" id="IPR006311">
    <property type="entry name" value="TAT_signal"/>
</dbReference>
<dbReference type="GO" id="GO:0030246">
    <property type="term" value="F:carbohydrate binding"/>
    <property type="evidence" value="ECO:0007669"/>
    <property type="project" value="TreeGrafter"/>
</dbReference>
<name>A0A543A4R8_9ACTN</name>
<comment type="caution">
    <text evidence="2">The sequence shown here is derived from an EMBL/GenBank/DDBJ whole genome shotgun (WGS) entry which is preliminary data.</text>
</comment>
<protein>
    <submittedName>
        <fullName evidence="2">Tripartite ATP-independent transporter DctP family solute receptor</fullName>
    </submittedName>
</protein>
<sequence length="351" mass="38156">MNTTLTPGRSLYGPVDRRTLFKAGAFGAAAVAGGIALSACGAGAGAGGGKTTFRLAETHPDDYPTTLGDKKFAELVEKYSDGRIKIQVFANAQLGEESDAIEQVQMGAIEMTRISSAPMSEFVTSMGLFSLPYLFDDADHLWRFLESESGKKLLGELDGAGFKGLGYFDPGARSFYTTKKVVKTPADIKGLKFRIQESQVQIDFIKALGGSPTPMDYGEVYSSLQSGLLDGAENNEPSYYSASHFEVAKNFTLDQHMRVAELLVVNKDVWAGLPTEDQEILQKAADEAVPFQREKWDAQVTTDLKKLRAEGVNVTEIDDLGPWREATASVIEKHGAELGDYLDVVEELRTA</sequence>
<evidence type="ECO:0000313" key="3">
    <source>
        <dbReference type="Proteomes" id="UP000320209"/>
    </source>
</evidence>
<accession>A0A543A4R8</accession>
<proteinExistence type="predicted"/>
<dbReference type="PANTHER" id="PTHR33376:SF2">
    <property type="entry name" value="DICARBOXYLATE-BINDING PERIPLASMIC PROTEIN"/>
    <property type="match status" value="1"/>
</dbReference>
<dbReference type="Proteomes" id="UP000320209">
    <property type="component" value="Unassembled WGS sequence"/>
</dbReference>
<evidence type="ECO:0000313" key="2">
    <source>
        <dbReference type="EMBL" id="TQL67592.1"/>
    </source>
</evidence>
<dbReference type="PANTHER" id="PTHR33376">
    <property type="match status" value="1"/>
</dbReference>
<dbReference type="InterPro" id="IPR004682">
    <property type="entry name" value="TRAP_DctP"/>
</dbReference>
<organism evidence="2 3">
    <name type="scientific">Nocardioides albertanoniae</name>
    <dbReference type="NCBI Taxonomy" id="1175486"/>
    <lineage>
        <taxon>Bacteria</taxon>
        <taxon>Bacillati</taxon>
        <taxon>Actinomycetota</taxon>
        <taxon>Actinomycetes</taxon>
        <taxon>Propionibacteriales</taxon>
        <taxon>Nocardioidaceae</taxon>
        <taxon>Nocardioides</taxon>
    </lineage>
</organism>
<dbReference type="GO" id="GO:0055085">
    <property type="term" value="P:transmembrane transport"/>
    <property type="evidence" value="ECO:0007669"/>
    <property type="project" value="InterPro"/>
</dbReference>
<gene>
    <name evidence="2" type="ORF">FB381_1473</name>
</gene>
<dbReference type="RefSeq" id="WP_141779677.1">
    <property type="nucleotide sequence ID" value="NZ_VFOV01000001.1"/>
</dbReference>
<dbReference type="Pfam" id="PF03480">
    <property type="entry name" value="DctP"/>
    <property type="match status" value="1"/>
</dbReference>
<dbReference type="NCBIfam" id="NF037995">
    <property type="entry name" value="TRAP_S1"/>
    <property type="match status" value="1"/>
</dbReference>
<dbReference type="InterPro" id="IPR038404">
    <property type="entry name" value="TRAP_DctP_sf"/>
</dbReference>
<dbReference type="PIRSF" id="PIRSF006470">
    <property type="entry name" value="DctB"/>
    <property type="match status" value="1"/>
</dbReference>
<keyword evidence="3" id="KW-1185">Reference proteome</keyword>
<reference evidence="2 3" key="1">
    <citation type="submission" date="2019-06" db="EMBL/GenBank/DDBJ databases">
        <title>Sequencing the genomes of 1000 actinobacteria strains.</title>
        <authorList>
            <person name="Klenk H.-P."/>
        </authorList>
    </citation>
    <scope>NUCLEOTIDE SEQUENCE [LARGE SCALE GENOMIC DNA]</scope>
    <source>
        <strain evidence="2 3">DSM 25218</strain>
    </source>
</reference>
<dbReference type="PROSITE" id="PS51318">
    <property type="entry name" value="TAT"/>
    <property type="match status" value="1"/>
</dbReference>
<dbReference type="NCBIfam" id="TIGR00787">
    <property type="entry name" value="dctP"/>
    <property type="match status" value="1"/>
</dbReference>
<dbReference type="GO" id="GO:0030288">
    <property type="term" value="C:outer membrane-bounded periplasmic space"/>
    <property type="evidence" value="ECO:0007669"/>
    <property type="project" value="InterPro"/>
</dbReference>